<dbReference type="PANTHER" id="PTHR47267">
    <property type="match status" value="1"/>
</dbReference>
<dbReference type="PANTHER" id="PTHR47267:SF4">
    <property type="entry name" value="PYRIDOXAL PHOSPHATE PHOSPHATASE YIGL"/>
    <property type="match status" value="1"/>
</dbReference>
<dbReference type="InterPro" id="IPR000150">
    <property type="entry name" value="Cof"/>
</dbReference>
<dbReference type="PROSITE" id="PS01228">
    <property type="entry name" value="COF_1"/>
    <property type="match status" value="1"/>
</dbReference>
<dbReference type="PROSITE" id="PS01229">
    <property type="entry name" value="COF_2"/>
    <property type="match status" value="1"/>
</dbReference>
<keyword evidence="3" id="KW-0378">Hydrolase</keyword>
<organism evidence="6 7">
    <name type="scientific">Pelagibaculum spongiae</name>
    <dbReference type="NCBI Taxonomy" id="2080658"/>
    <lineage>
        <taxon>Bacteria</taxon>
        <taxon>Pseudomonadati</taxon>
        <taxon>Pseudomonadota</taxon>
        <taxon>Gammaproteobacteria</taxon>
        <taxon>Oceanospirillales</taxon>
        <taxon>Pelagibaculum</taxon>
    </lineage>
</organism>
<reference evidence="6 7" key="1">
    <citation type="submission" date="2018-04" db="EMBL/GenBank/DDBJ databases">
        <title>Thalassorhabdus spongiae gen. nov., sp. nov., isolated from a marine sponge in South-West Iceland.</title>
        <authorList>
            <person name="Knobloch S."/>
            <person name="Daussin A."/>
            <person name="Johannsson R."/>
            <person name="Marteinsson V.T."/>
        </authorList>
    </citation>
    <scope>NUCLEOTIDE SEQUENCE [LARGE SCALE GENOMIC DNA]</scope>
    <source>
        <strain evidence="6 7">Hp12</strain>
    </source>
</reference>
<gene>
    <name evidence="6" type="ORF">DC094_05450</name>
</gene>
<sequence length="270" mass="30221">MYPVVVSDLDGTLLNRQHQLSPRTLQVIEKLSDRGVKFVLATGRHHVDVASLRQRLGMQMYLITSNGAVVHDPDGKAIIQHNLPEQLMPKLIELGRKYRDQEVVSSIYQGDHWYADYPHQVIMEFSEPQDFKVQIADLSSLPTNNISKIFYLSKTGDRDALIPLERELQEHFGDQLNITFSLANCLEIMASGISKASALEEVLRLKGFSMADAVAFGDGMNDFEMLQSAGKGLVMGNADPMLKQKLADFQVIESNQDHGVANYLDLIYAV</sequence>
<evidence type="ECO:0000256" key="2">
    <source>
        <dbReference type="ARBA" id="ARBA00022723"/>
    </source>
</evidence>
<dbReference type="Gene3D" id="3.40.50.1000">
    <property type="entry name" value="HAD superfamily/HAD-like"/>
    <property type="match status" value="1"/>
</dbReference>
<dbReference type="GO" id="GO:0000287">
    <property type="term" value="F:magnesium ion binding"/>
    <property type="evidence" value="ECO:0007669"/>
    <property type="project" value="UniProtKB-ARBA"/>
</dbReference>
<accession>A0A2V1H399</accession>
<name>A0A2V1H399_9GAMM</name>
<keyword evidence="4" id="KW-0460">Magnesium</keyword>
<keyword evidence="2" id="KW-0479">Metal-binding</keyword>
<comment type="similarity">
    <text evidence="5">Belongs to the HAD-like hydrolase superfamily. Cof family.</text>
</comment>
<dbReference type="CDD" id="cd07516">
    <property type="entry name" value="HAD_Pase"/>
    <property type="match status" value="1"/>
</dbReference>
<dbReference type="InterPro" id="IPR023214">
    <property type="entry name" value="HAD_sf"/>
</dbReference>
<dbReference type="RefSeq" id="WP_116686036.1">
    <property type="nucleotide sequence ID" value="NZ_CAWNYD010000001.1"/>
</dbReference>
<comment type="cofactor">
    <cofactor evidence="1">
        <name>Mg(2+)</name>
        <dbReference type="ChEBI" id="CHEBI:18420"/>
    </cofactor>
</comment>
<evidence type="ECO:0000256" key="3">
    <source>
        <dbReference type="ARBA" id="ARBA00022801"/>
    </source>
</evidence>
<evidence type="ECO:0000256" key="1">
    <source>
        <dbReference type="ARBA" id="ARBA00001946"/>
    </source>
</evidence>
<dbReference type="SFLD" id="SFLDG01144">
    <property type="entry name" value="C2.B.4:_PGP_Like"/>
    <property type="match status" value="1"/>
</dbReference>
<dbReference type="SFLD" id="SFLDS00003">
    <property type="entry name" value="Haloacid_Dehalogenase"/>
    <property type="match status" value="1"/>
</dbReference>
<dbReference type="OrthoDB" id="5498330at2"/>
<dbReference type="NCBIfam" id="TIGR00099">
    <property type="entry name" value="Cof-subfamily"/>
    <property type="match status" value="1"/>
</dbReference>
<evidence type="ECO:0000313" key="7">
    <source>
        <dbReference type="Proteomes" id="UP000244906"/>
    </source>
</evidence>
<dbReference type="SFLD" id="SFLDG01140">
    <property type="entry name" value="C2.B:_Phosphomannomutase_and_P"/>
    <property type="match status" value="1"/>
</dbReference>
<dbReference type="Proteomes" id="UP000244906">
    <property type="component" value="Unassembled WGS sequence"/>
</dbReference>
<dbReference type="InterPro" id="IPR036412">
    <property type="entry name" value="HAD-like_sf"/>
</dbReference>
<dbReference type="AlphaFoldDB" id="A0A2V1H399"/>
<dbReference type="InterPro" id="IPR006379">
    <property type="entry name" value="HAD-SF_hydro_IIB"/>
</dbReference>
<evidence type="ECO:0000313" key="6">
    <source>
        <dbReference type="EMBL" id="PVZ72450.1"/>
    </source>
</evidence>
<evidence type="ECO:0000256" key="5">
    <source>
        <dbReference type="ARBA" id="ARBA00034778"/>
    </source>
</evidence>
<dbReference type="EMBL" id="QDDL01000001">
    <property type="protein sequence ID" value="PVZ72450.1"/>
    <property type="molecule type" value="Genomic_DNA"/>
</dbReference>
<dbReference type="Gene3D" id="3.30.1240.10">
    <property type="match status" value="1"/>
</dbReference>
<proteinExistence type="inferred from homology"/>
<comment type="caution">
    <text evidence="6">The sequence shown here is derived from an EMBL/GenBank/DDBJ whole genome shotgun (WGS) entry which is preliminary data.</text>
</comment>
<dbReference type="NCBIfam" id="TIGR01484">
    <property type="entry name" value="HAD-SF-IIB"/>
    <property type="match status" value="1"/>
</dbReference>
<dbReference type="Pfam" id="PF08282">
    <property type="entry name" value="Hydrolase_3"/>
    <property type="match status" value="1"/>
</dbReference>
<keyword evidence="7" id="KW-1185">Reference proteome</keyword>
<dbReference type="SUPFAM" id="SSF56784">
    <property type="entry name" value="HAD-like"/>
    <property type="match status" value="1"/>
</dbReference>
<dbReference type="GO" id="GO:0016791">
    <property type="term" value="F:phosphatase activity"/>
    <property type="evidence" value="ECO:0007669"/>
    <property type="project" value="UniProtKB-ARBA"/>
</dbReference>
<protein>
    <submittedName>
        <fullName evidence="6">Sugar/pyridoxal phosphate phosphatase YigL</fullName>
    </submittedName>
</protein>
<evidence type="ECO:0000256" key="4">
    <source>
        <dbReference type="ARBA" id="ARBA00022842"/>
    </source>
</evidence>